<keyword evidence="1" id="KW-0808">Transferase</keyword>
<keyword evidence="2" id="KW-0479">Metal-binding</keyword>
<feature type="domain" description="tRNA(Ile)-lysidine/2-thiocytidine synthase N-terminal" evidence="3">
    <location>
        <begin position="50"/>
        <end position="221"/>
    </location>
</feature>
<feature type="binding site" evidence="2">
    <location>
        <position position="288"/>
    </location>
    <ligand>
        <name>Zn(2+)</name>
        <dbReference type="ChEBI" id="CHEBI:29105"/>
        <label>2</label>
    </ligand>
</feature>
<comment type="caution">
    <text evidence="4">The sequence shown here is derived from an EMBL/GenBank/DDBJ whole genome shotgun (WGS) entry which is preliminary data.</text>
</comment>
<dbReference type="InterPro" id="IPR035107">
    <property type="entry name" value="tRNA_thiolation_TtcA_Ctu1"/>
</dbReference>
<evidence type="ECO:0000259" key="3">
    <source>
        <dbReference type="Pfam" id="PF01171"/>
    </source>
</evidence>
<dbReference type="GO" id="GO:0002144">
    <property type="term" value="C:cytosolic tRNA wobble base thiouridylase complex"/>
    <property type="evidence" value="ECO:0007669"/>
    <property type="project" value="TreeGrafter"/>
</dbReference>
<gene>
    <name evidence="4" type="ORF">ENU14_03105</name>
</gene>
<dbReference type="Pfam" id="PF01171">
    <property type="entry name" value="ATP_bind_3"/>
    <property type="match status" value="1"/>
</dbReference>
<feature type="binding site" evidence="2">
    <location>
        <position position="26"/>
    </location>
    <ligand>
        <name>Zn(2+)</name>
        <dbReference type="ChEBI" id="CHEBI:29105"/>
        <label>1</label>
    </ligand>
</feature>
<protein>
    <submittedName>
        <fullName evidence="4">Adenine nucleotide alpha hydrolase family protein</fullName>
    </submittedName>
</protein>
<dbReference type="GO" id="GO:0000049">
    <property type="term" value="F:tRNA binding"/>
    <property type="evidence" value="ECO:0007669"/>
    <property type="project" value="TreeGrafter"/>
</dbReference>
<dbReference type="InterPro" id="IPR014729">
    <property type="entry name" value="Rossmann-like_a/b/a_fold"/>
</dbReference>
<dbReference type="Gene3D" id="3.40.50.620">
    <property type="entry name" value="HUPs"/>
    <property type="match status" value="1"/>
</dbReference>
<dbReference type="GO" id="GO:0016787">
    <property type="term" value="F:hydrolase activity"/>
    <property type="evidence" value="ECO:0007669"/>
    <property type="project" value="UniProtKB-KW"/>
</dbReference>
<sequence length="314" mass="36449">MGLCKICSKNGWVKIPWANAWFCREHFIQYFNRRVLKTFEKYVPRSCRRILFSISGGKDSISLTHSLVPYLKKNGFEIKALYLDLGINGYSEKALNIVEKFTDNLGIDLIVYRLSDEEGFTIDKVYEKIKERVLFKPICSICGVVKRYLFNKIAFEKNFDLILTGHNLNDMYCFVMSNLVNGSLNELIKLKPYNPAEYSFIARAKPLYFTYEYETEIYCKAIDQIAIGKCPYKPVKEKSLVESFKNQLLVLEEKHPGIGILFLKNIVEKIIPRIEKTVEMNGKKLVKCSVCGFYSSIDPCSFCRLKQKMMLNKK</sequence>
<evidence type="ECO:0000256" key="1">
    <source>
        <dbReference type="ARBA" id="ARBA00022679"/>
    </source>
</evidence>
<dbReference type="PANTHER" id="PTHR11807:SF27">
    <property type="entry name" value="TRNA-5-METHYLURIDINE(54) 2-SULFURTRANSFERASE"/>
    <property type="match status" value="1"/>
</dbReference>
<feature type="binding site" evidence="2">
    <location>
        <position position="7"/>
    </location>
    <ligand>
        <name>Zn(2+)</name>
        <dbReference type="ChEBI" id="CHEBI:29105"/>
        <label>1</label>
    </ligand>
</feature>
<feature type="binding site" evidence="2">
    <location>
        <position position="300"/>
    </location>
    <ligand>
        <name>Zn(2+)</name>
        <dbReference type="ChEBI" id="CHEBI:29105"/>
        <label>2</label>
    </ligand>
</feature>
<dbReference type="EMBL" id="DTBJ01000021">
    <property type="protein sequence ID" value="HGM58563.1"/>
    <property type="molecule type" value="Genomic_DNA"/>
</dbReference>
<dbReference type="GO" id="GO:0016740">
    <property type="term" value="F:transferase activity"/>
    <property type="evidence" value="ECO:0007669"/>
    <property type="project" value="UniProtKB-KW"/>
</dbReference>
<feature type="binding site" evidence="2">
    <location>
        <position position="23"/>
    </location>
    <ligand>
        <name>Zn(2+)</name>
        <dbReference type="ChEBI" id="CHEBI:29105"/>
        <label>1</label>
    </ligand>
</feature>
<dbReference type="PIRSF" id="PIRSF004976">
    <property type="entry name" value="ATPase_YdaO"/>
    <property type="match status" value="1"/>
</dbReference>
<dbReference type="InterPro" id="IPR011063">
    <property type="entry name" value="TilS/TtcA_N"/>
</dbReference>
<feature type="binding site" evidence="2">
    <location>
        <position position="291"/>
    </location>
    <ligand>
        <name>Zn(2+)</name>
        <dbReference type="ChEBI" id="CHEBI:29105"/>
        <label>2</label>
    </ligand>
</feature>
<organism evidence="4">
    <name type="scientific">Staphylothermus marinus</name>
    <dbReference type="NCBI Taxonomy" id="2280"/>
    <lineage>
        <taxon>Archaea</taxon>
        <taxon>Thermoproteota</taxon>
        <taxon>Thermoprotei</taxon>
        <taxon>Desulfurococcales</taxon>
        <taxon>Desulfurococcaceae</taxon>
        <taxon>Staphylothermus</taxon>
    </lineage>
</organism>
<keyword evidence="2" id="KW-0862">Zinc</keyword>
<dbReference type="PANTHER" id="PTHR11807">
    <property type="entry name" value="ATPASES OF THE PP SUPERFAMILY-RELATED"/>
    <property type="match status" value="1"/>
</dbReference>
<reference evidence="4" key="1">
    <citation type="journal article" date="2020" name="mSystems">
        <title>Genome- and Community-Level Interaction Insights into Carbon Utilization and Element Cycling Functions of Hydrothermarchaeota in Hydrothermal Sediment.</title>
        <authorList>
            <person name="Zhou Z."/>
            <person name="Liu Y."/>
            <person name="Xu W."/>
            <person name="Pan J."/>
            <person name="Luo Z.H."/>
            <person name="Li M."/>
        </authorList>
    </citation>
    <scope>NUCLEOTIDE SEQUENCE [LARGE SCALE GENOMIC DNA]</scope>
    <source>
        <strain evidence="4">SpSt-642</strain>
    </source>
</reference>
<dbReference type="SUPFAM" id="SSF52402">
    <property type="entry name" value="Adenine nucleotide alpha hydrolases-like"/>
    <property type="match status" value="1"/>
</dbReference>
<evidence type="ECO:0000313" key="4">
    <source>
        <dbReference type="EMBL" id="HGM58563.1"/>
    </source>
</evidence>
<accession>A0A7C4H919</accession>
<proteinExistence type="predicted"/>
<name>A0A7C4H919_STAMA</name>
<feature type="binding site" evidence="2">
    <location>
        <position position="4"/>
    </location>
    <ligand>
        <name>Zn(2+)</name>
        <dbReference type="ChEBI" id="CHEBI:29105"/>
        <label>1</label>
    </ligand>
</feature>
<dbReference type="AlphaFoldDB" id="A0A7C4H919"/>
<dbReference type="GO" id="GO:0002143">
    <property type="term" value="P:tRNA wobble position uridine thiolation"/>
    <property type="evidence" value="ECO:0007669"/>
    <property type="project" value="TreeGrafter"/>
</dbReference>
<keyword evidence="4" id="KW-0378">Hydrolase</keyword>
<dbReference type="GO" id="GO:0046872">
    <property type="term" value="F:metal ion binding"/>
    <property type="evidence" value="ECO:0007669"/>
    <property type="project" value="UniProtKB-KW"/>
</dbReference>
<evidence type="ECO:0000256" key="2">
    <source>
        <dbReference type="PIRSR" id="PIRSR004976-50"/>
    </source>
</evidence>
<feature type="binding site" evidence="2">
    <location>
        <position position="303"/>
    </location>
    <ligand>
        <name>Zn(2+)</name>
        <dbReference type="ChEBI" id="CHEBI:29105"/>
        <label>2</label>
    </ligand>
</feature>